<comment type="catalytic activity">
    <reaction evidence="1">
        <text>dihydroxyacetone + phosphoenolpyruvate = dihydroxyacetone phosphate + pyruvate</text>
        <dbReference type="Rhea" id="RHEA:18381"/>
        <dbReference type="ChEBI" id="CHEBI:15361"/>
        <dbReference type="ChEBI" id="CHEBI:16016"/>
        <dbReference type="ChEBI" id="CHEBI:57642"/>
        <dbReference type="ChEBI" id="CHEBI:58702"/>
        <dbReference type="EC" id="2.7.1.121"/>
    </reaction>
</comment>
<protein>
    <recommendedName>
        <fullName evidence="3">phosphoenolpyruvate--glycerone phosphotransferase</fullName>
        <ecNumber evidence="3">2.7.1.121</ecNumber>
    </recommendedName>
</protein>
<dbReference type="Gene3D" id="3.40.50.510">
    <property type="entry name" value="Phosphotransferase system, mannose-type IIA component"/>
    <property type="match status" value="1"/>
</dbReference>
<comment type="subunit">
    <text evidence="5">Homodimer. The dihydroxyacetone kinase complex is composed of a homodimer of DhaM, a homodimer of DhaK and the subunit DhaL.</text>
</comment>
<accession>A0A7W3QPE1</accession>
<keyword evidence="4" id="KW-0808">Transferase</keyword>
<dbReference type="PANTHER" id="PTHR38594">
    <property type="entry name" value="PEP-DEPENDENT DIHYDROXYACETONE KINASE, PHOSPHORYL DONOR SUBUNIT DHAM"/>
    <property type="match status" value="1"/>
</dbReference>
<comment type="function">
    <text evidence="2">Component of the dihydroxyacetone kinase complex, which is responsible for the phosphoenolpyruvate (PEP)-dependent phosphorylation of dihydroxyacetone. DhaM serves as the phosphoryl donor. Is phosphorylated by phosphoenolpyruvate in an EI- and HPr-dependent reaction, and a phosphorelay system on histidine residues finally leads to phosphoryl transfer to DhaL and dihydroxyacetone.</text>
</comment>
<evidence type="ECO:0000256" key="1">
    <source>
        <dbReference type="ARBA" id="ARBA00001113"/>
    </source>
</evidence>
<dbReference type="GO" id="GO:0047324">
    <property type="term" value="F:phosphoenolpyruvate-glycerone phosphotransferase activity"/>
    <property type="evidence" value="ECO:0007669"/>
    <property type="project" value="UniProtKB-EC"/>
</dbReference>
<dbReference type="SUPFAM" id="SSF53062">
    <property type="entry name" value="PTS system fructose IIA component-like"/>
    <property type="match status" value="1"/>
</dbReference>
<evidence type="ECO:0000313" key="8">
    <source>
        <dbReference type="Proteomes" id="UP000572680"/>
    </source>
</evidence>
<evidence type="ECO:0000313" key="7">
    <source>
        <dbReference type="EMBL" id="MBA8954506.1"/>
    </source>
</evidence>
<dbReference type="EMBL" id="JACJIA010000009">
    <property type="protein sequence ID" value="MBA8954506.1"/>
    <property type="molecule type" value="Genomic_DNA"/>
</dbReference>
<feature type="domain" description="PTS EIIA type-4" evidence="6">
    <location>
        <begin position="1"/>
        <end position="123"/>
    </location>
</feature>
<dbReference type="InterPro" id="IPR004701">
    <property type="entry name" value="PTS_EIIA_man-typ"/>
</dbReference>
<dbReference type="PROSITE" id="PS51096">
    <property type="entry name" value="PTS_EIIA_TYPE_4"/>
    <property type="match status" value="1"/>
</dbReference>
<gene>
    <name evidence="7" type="ORF">HNR61_006163</name>
</gene>
<name>A0A7W3QPE1_ACTNM</name>
<evidence type="ECO:0000256" key="4">
    <source>
        <dbReference type="ARBA" id="ARBA00022679"/>
    </source>
</evidence>
<dbReference type="InterPro" id="IPR012844">
    <property type="entry name" value="DhaM_N"/>
</dbReference>
<comment type="caution">
    <text evidence="7">The sequence shown here is derived from an EMBL/GenBank/DDBJ whole genome shotgun (WGS) entry which is preliminary data.</text>
</comment>
<evidence type="ECO:0000256" key="2">
    <source>
        <dbReference type="ARBA" id="ARBA00002788"/>
    </source>
</evidence>
<dbReference type="InterPro" id="IPR036662">
    <property type="entry name" value="PTS_EIIA_man-typ_sf"/>
</dbReference>
<sequence length="126" mass="12294">MGVVIVSHSRTLADGVVELARTMGLGAARVEGAGGTDDGGLGTSIELLERAVAAVDDGDGVVLLADIGSSVMTARLYTEDADGAVVLADAPLVEGAVAAASAAATGGDLAAVVAAAEEAREYRKLG</sequence>
<evidence type="ECO:0000259" key="6">
    <source>
        <dbReference type="PROSITE" id="PS51096"/>
    </source>
</evidence>
<organism evidence="7 8">
    <name type="scientific">Actinomadura namibiensis</name>
    <dbReference type="NCBI Taxonomy" id="182080"/>
    <lineage>
        <taxon>Bacteria</taxon>
        <taxon>Bacillati</taxon>
        <taxon>Actinomycetota</taxon>
        <taxon>Actinomycetes</taxon>
        <taxon>Streptosporangiales</taxon>
        <taxon>Thermomonosporaceae</taxon>
        <taxon>Actinomadura</taxon>
    </lineage>
</organism>
<keyword evidence="8" id="KW-1185">Reference proteome</keyword>
<dbReference type="Pfam" id="PF03610">
    <property type="entry name" value="EIIA-man"/>
    <property type="match status" value="1"/>
</dbReference>
<proteinExistence type="predicted"/>
<dbReference type="GO" id="GO:0016020">
    <property type="term" value="C:membrane"/>
    <property type="evidence" value="ECO:0007669"/>
    <property type="project" value="InterPro"/>
</dbReference>
<dbReference type="EC" id="2.7.1.121" evidence="3"/>
<dbReference type="NCBIfam" id="TIGR02364">
    <property type="entry name" value="dha_pts"/>
    <property type="match status" value="1"/>
</dbReference>
<dbReference type="AlphaFoldDB" id="A0A7W3QPE1"/>
<dbReference type="GO" id="GO:0009401">
    <property type="term" value="P:phosphoenolpyruvate-dependent sugar phosphotransferase system"/>
    <property type="evidence" value="ECO:0007669"/>
    <property type="project" value="InterPro"/>
</dbReference>
<reference evidence="7 8" key="1">
    <citation type="submission" date="2020-08" db="EMBL/GenBank/DDBJ databases">
        <title>Genomic Encyclopedia of Type Strains, Phase IV (KMG-IV): sequencing the most valuable type-strain genomes for metagenomic binning, comparative biology and taxonomic classification.</title>
        <authorList>
            <person name="Goeker M."/>
        </authorList>
    </citation>
    <scope>NUCLEOTIDE SEQUENCE [LARGE SCALE GENOMIC DNA]</scope>
    <source>
        <strain evidence="7 8">DSM 44197</strain>
    </source>
</reference>
<dbReference type="Proteomes" id="UP000572680">
    <property type="component" value="Unassembled WGS sequence"/>
</dbReference>
<dbReference type="InterPro" id="IPR039643">
    <property type="entry name" value="DhaM"/>
</dbReference>
<dbReference type="RefSeq" id="WP_312898164.1">
    <property type="nucleotide sequence ID" value="NZ_BAAALP010000021.1"/>
</dbReference>
<dbReference type="GO" id="GO:0019563">
    <property type="term" value="P:glycerol catabolic process"/>
    <property type="evidence" value="ECO:0007669"/>
    <property type="project" value="InterPro"/>
</dbReference>
<evidence type="ECO:0000256" key="3">
    <source>
        <dbReference type="ARBA" id="ARBA00012095"/>
    </source>
</evidence>
<dbReference type="PANTHER" id="PTHR38594:SF1">
    <property type="entry name" value="PEP-DEPENDENT DIHYDROXYACETONE KINASE, PHOSPHORYL DONOR SUBUNIT DHAM"/>
    <property type="match status" value="1"/>
</dbReference>
<evidence type="ECO:0000256" key="5">
    <source>
        <dbReference type="ARBA" id="ARBA00046577"/>
    </source>
</evidence>
<keyword evidence="7" id="KW-0418">Kinase</keyword>